<dbReference type="Pfam" id="PF12836">
    <property type="entry name" value="HHH_3"/>
    <property type="match status" value="1"/>
</dbReference>
<accession>A0A542ZUX7</accession>
<sequence>MVIEDEPARARATRHEWRDADADEASRWATRDEDSREGGDWTARESRAAGAGRDDDEHWRRGETNAAALGSRWSLTRVSLLAFLVVVAVSVAVAWWSSRPADPVAIFGVQADAGGVTDGGAPSDGQVLATGSGMPGDGASAVSDGAAPVPAGSAPDEELVDLAADPATVVVHVVGQVKHPGVVRLTRGARGADAVAAVGGLKANADATAVNLAALVSDGQQLVIPKRGKGGSSGPVVDPAGPTALDSSAGTQPADGGSASASLVNLNSASATELESLPGIGPALAERIVAWRTAQGPFTSIEQLTQVSGIGSARFGALRDLVTL</sequence>
<comment type="caution">
    <text evidence="4">The sequence shown here is derived from an EMBL/GenBank/DDBJ whole genome shotgun (WGS) entry which is preliminary data.</text>
</comment>
<dbReference type="RefSeq" id="WP_170222590.1">
    <property type="nucleotide sequence ID" value="NZ_BAAASV010000003.1"/>
</dbReference>
<dbReference type="AlphaFoldDB" id="A0A542ZUX7"/>
<dbReference type="Gene3D" id="3.10.560.10">
    <property type="entry name" value="Outer membrane lipoprotein wza domain like"/>
    <property type="match status" value="1"/>
</dbReference>
<evidence type="ECO:0000259" key="3">
    <source>
        <dbReference type="SMART" id="SM00278"/>
    </source>
</evidence>
<dbReference type="GO" id="GO:0003677">
    <property type="term" value="F:DNA binding"/>
    <property type="evidence" value="ECO:0007669"/>
    <property type="project" value="InterPro"/>
</dbReference>
<proteinExistence type="predicted"/>
<dbReference type="InterPro" id="IPR019554">
    <property type="entry name" value="Soluble_ligand-bd"/>
</dbReference>
<reference evidence="4 5" key="1">
    <citation type="submission" date="2019-06" db="EMBL/GenBank/DDBJ databases">
        <title>Sequencing the genomes of 1000 actinobacteria strains.</title>
        <authorList>
            <person name="Klenk H.-P."/>
        </authorList>
    </citation>
    <scope>NUCLEOTIDE SEQUENCE [LARGE SCALE GENOMIC DNA]</scope>
    <source>
        <strain evidence="4 5">DSM 4813</strain>
    </source>
</reference>
<dbReference type="InterPro" id="IPR003583">
    <property type="entry name" value="Hlx-hairpin-Hlx_DNA-bd_motif"/>
</dbReference>
<dbReference type="GO" id="GO:0015628">
    <property type="term" value="P:protein secretion by the type II secretion system"/>
    <property type="evidence" value="ECO:0007669"/>
    <property type="project" value="TreeGrafter"/>
</dbReference>
<evidence type="ECO:0000256" key="2">
    <source>
        <dbReference type="SAM" id="Phobius"/>
    </source>
</evidence>
<dbReference type="SUPFAM" id="SSF47781">
    <property type="entry name" value="RuvA domain 2-like"/>
    <property type="match status" value="1"/>
</dbReference>
<protein>
    <submittedName>
        <fullName evidence="4">Competence protein ComEA</fullName>
    </submittedName>
</protein>
<dbReference type="Gene3D" id="1.10.150.320">
    <property type="entry name" value="Photosystem II 12 kDa extrinsic protein"/>
    <property type="match status" value="1"/>
</dbReference>
<dbReference type="EMBL" id="VFOS01000001">
    <property type="protein sequence ID" value="TQL64157.1"/>
    <property type="molecule type" value="Genomic_DNA"/>
</dbReference>
<dbReference type="Proteomes" id="UP000315389">
    <property type="component" value="Unassembled WGS sequence"/>
</dbReference>
<gene>
    <name evidence="4" type="ORF">FB461_0648</name>
</gene>
<dbReference type="InterPro" id="IPR010994">
    <property type="entry name" value="RuvA_2-like"/>
</dbReference>
<feature type="domain" description="Helix-hairpin-helix DNA-binding motif class 1" evidence="3">
    <location>
        <begin position="272"/>
        <end position="291"/>
    </location>
</feature>
<feature type="transmembrane region" description="Helical" evidence="2">
    <location>
        <begin position="78"/>
        <end position="96"/>
    </location>
</feature>
<dbReference type="NCBIfam" id="TIGR00426">
    <property type="entry name" value="competence protein ComEA helix-hairpin-helix repeat region"/>
    <property type="match status" value="1"/>
</dbReference>
<evidence type="ECO:0000313" key="5">
    <source>
        <dbReference type="Proteomes" id="UP000315389"/>
    </source>
</evidence>
<organism evidence="4 5">
    <name type="scientific">Rarobacter faecitabidus</name>
    <dbReference type="NCBI Taxonomy" id="13243"/>
    <lineage>
        <taxon>Bacteria</taxon>
        <taxon>Bacillati</taxon>
        <taxon>Actinomycetota</taxon>
        <taxon>Actinomycetes</taxon>
        <taxon>Micrococcales</taxon>
        <taxon>Rarobacteraceae</taxon>
        <taxon>Rarobacter</taxon>
    </lineage>
</organism>
<dbReference type="InterPro" id="IPR051675">
    <property type="entry name" value="Endo/Exo/Phosphatase_dom_1"/>
</dbReference>
<dbReference type="GO" id="GO:0006281">
    <property type="term" value="P:DNA repair"/>
    <property type="evidence" value="ECO:0007669"/>
    <property type="project" value="InterPro"/>
</dbReference>
<name>A0A542ZUX7_RARFA</name>
<evidence type="ECO:0000313" key="4">
    <source>
        <dbReference type="EMBL" id="TQL64157.1"/>
    </source>
</evidence>
<keyword evidence="2" id="KW-0472">Membrane</keyword>
<dbReference type="PANTHER" id="PTHR21180">
    <property type="entry name" value="ENDONUCLEASE/EXONUCLEASE/PHOSPHATASE FAMILY DOMAIN-CONTAINING PROTEIN 1"/>
    <property type="match status" value="1"/>
</dbReference>
<keyword evidence="2" id="KW-1133">Transmembrane helix</keyword>
<feature type="region of interest" description="Disordered" evidence="1">
    <location>
        <begin position="226"/>
        <end position="259"/>
    </location>
</feature>
<dbReference type="PANTHER" id="PTHR21180:SF32">
    <property type="entry name" value="ENDONUCLEASE_EXONUCLEASE_PHOSPHATASE FAMILY DOMAIN-CONTAINING PROTEIN 1"/>
    <property type="match status" value="1"/>
</dbReference>
<evidence type="ECO:0000256" key="1">
    <source>
        <dbReference type="SAM" id="MobiDB-lite"/>
    </source>
</evidence>
<feature type="domain" description="Helix-hairpin-helix DNA-binding motif class 1" evidence="3">
    <location>
        <begin position="302"/>
        <end position="321"/>
    </location>
</feature>
<feature type="region of interest" description="Disordered" evidence="1">
    <location>
        <begin position="1"/>
        <end position="59"/>
    </location>
</feature>
<keyword evidence="5" id="KW-1185">Reference proteome</keyword>
<dbReference type="SMART" id="SM00278">
    <property type="entry name" value="HhH1"/>
    <property type="match status" value="2"/>
</dbReference>
<dbReference type="InterPro" id="IPR004509">
    <property type="entry name" value="Competence_ComEA_HhH"/>
</dbReference>
<keyword evidence="2" id="KW-0812">Transmembrane</keyword>
<dbReference type="Pfam" id="PF10531">
    <property type="entry name" value="SLBB"/>
    <property type="match status" value="1"/>
</dbReference>
<dbReference type="GO" id="GO:0015627">
    <property type="term" value="C:type II protein secretion system complex"/>
    <property type="evidence" value="ECO:0007669"/>
    <property type="project" value="TreeGrafter"/>
</dbReference>